<comment type="caution">
    <text evidence="1">The sequence shown here is derived from an EMBL/GenBank/DDBJ whole genome shotgun (WGS) entry which is preliminary data.</text>
</comment>
<dbReference type="EMBL" id="FOLS01000003">
    <property type="protein sequence ID" value="SFC20068.1"/>
    <property type="molecule type" value="Genomic_DNA"/>
</dbReference>
<keyword evidence="2" id="KW-1185">Reference proteome</keyword>
<evidence type="ECO:0000313" key="1">
    <source>
        <dbReference type="EMBL" id="SFC20068.1"/>
    </source>
</evidence>
<name>A0AAQ1HJW9_9PSED</name>
<dbReference type="Proteomes" id="UP000183385">
    <property type="component" value="Unassembled WGS sequence"/>
</dbReference>
<gene>
    <name evidence="1" type="ORF">SAMN05216577_103243</name>
</gene>
<protein>
    <submittedName>
        <fullName evidence="1">Uncharacterized protein</fullName>
    </submittedName>
</protein>
<organism evidence="1 2">
    <name type="scientific">Pseudomonas citronellolis</name>
    <dbReference type="NCBI Taxonomy" id="53408"/>
    <lineage>
        <taxon>Bacteria</taxon>
        <taxon>Pseudomonadati</taxon>
        <taxon>Pseudomonadota</taxon>
        <taxon>Gammaproteobacteria</taxon>
        <taxon>Pseudomonadales</taxon>
        <taxon>Pseudomonadaceae</taxon>
        <taxon>Pseudomonas</taxon>
    </lineage>
</organism>
<dbReference type="AlphaFoldDB" id="A0AAQ1HJW9"/>
<accession>A0AAQ1HJW9</accession>
<evidence type="ECO:0000313" key="2">
    <source>
        <dbReference type="Proteomes" id="UP000183385"/>
    </source>
</evidence>
<proteinExistence type="predicted"/>
<sequence length="47" mass="5276">MKAYAAPTMHPMQERALRANRGRSPLLQLTVRRGVPAPVEHQRKSPA</sequence>
<reference evidence="1 2" key="1">
    <citation type="submission" date="2016-10" db="EMBL/GenBank/DDBJ databases">
        <authorList>
            <person name="Varghese N."/>
            <person name="Submissions S."/>
        </authorList>
    </citation>
    <scope>NUCLEOTIDE SEQUENCE [LARGE SCALE GENOMIC DNA]</scope>
    <source>
        <strain evidence="1 2">LMG 18378</strain>
    </source>
</reference>